<dbReference type="PRINTS" id="PR01100">
    <property type="entry name" value="SHIKIMTKNASE"/>
</dbReference>
<evidence type="ECO:0000256" key="8">
    <source>
        <dbReference type="ARBA" id="ARBA00022840"/>
    </source>
</evidence>
<feature type="non-terminal residue" evidence="11">
    <location>
        <position position="157"/>
    </location>
</feature>
<dbReference type="Pfam" id="PF01202">
    <property type="entry name" value="SKI"/>
    <property type="match status" value="1"/>
</dbReference>
<keyword evidence="6" id="KW-0547">Nucleotide-binding</keyword>
<comment type="catalytic activity">
    <reaction evidence="10">
        <text>shikimate + ATP = 3-phosphoshikimate + ADP + H(+)</text>
        <dbReference type="Rhea" id="RHEA:13121"/>
        <dbReference type="ChEBI" id="CHEBI:15378"/>
        <dbReference type="ChEBI" id="CHEBI:30616"/>
        <dbReference type="ChEBI" id="CHEBI:36208"/>
        <dbReference type="ChEBI" id="CHEBI:145989"/>
        <dbReference type="ChEBI" id="CHEBI:456216"/>
        <dbReference type="EC" id="2.7.1.71"/>
    </reaction>
</comment>
<dbReference type="GO" id="GO:0004765">
    <property type="term" value="F:shikimate kinase activity"/>
    <property type="evidence" value="ECO:0007669"/>
    <property type="project" value="UniProtKB-EC"/>
</dbReference>
<reference evidence="11 12" key="1">
    <citation type="submission" date="2019-03" db="EMBL/GenBank/DDBJ databases">
        <title>Metabolic potential of uncultured bacteria and archaea associated with petroleum seepage in deep-sea sediments.</title>
        <authorList>
            <person name="Dong X."/>
            <person name="Hubert C."/>
        </authorList>
    </citation>
    <scope>NUCLEOTIDE SEQUENCE [LARGE SCALE GENOMIC DNA]</scope>
    <source>
        <strain evidence="11">E29_bin28</strain>
    </source>
</reference>
<comment type="similarity">
    <text evidence="2">Belongs to the shikimate kinase family.</text>
</comment>
<dbReference type="GO" id="GO:0009073">
    <property type="term" value="P:aromatic amino acid family biosynthetic process"/>
    <property type="evidence" value="ECO:0007669"/>
    <property type="project" value="UniProtKB-KW"/>
</dbReference>
<keyword evidence="5" id="KW-0808">Transferase</keyword>
<evidence type="ECO:0000256" key="7">
    <source>
        <dbReference type="ARBA" id="ARBA00022777"/>
    </source>
</evidence>
<evidence type="ECO:0000256" key="4">
    <source>
        <dbReference type="ARBA" id="ARBA00022605"/>
    </source>
</evidence>
<evidence type="ECO:0000313" key="12">
    <source>
        <dbReference type="Proteomes" id="UP000316925"/>
    </source>
</evidence>
<comment type="pathway">
    <text evidence="1">Metabolic intermediate biosynthesis; chorismate biosynthesis; chorismate from D-erythrose 4-phosphate and phosphoenolpyruvate: step 5/7.</text>
</comment>
<dbReference type="HAMAP" id="MF_00109">
    <property type="entry name" value="Shikimate_kinase"/>
    <property type="match status" value="1"/>
</dbReference>
<proteinExistence type="inferred from homology"/>
<dbReference type="SUPFAM" id="SSF52540">
    <property type="entry name" value="P-loop containing nucleoside triphosphate hydrolases"/>
    <property type="match status" value="1"/>
</dbReference>
<comment type="caution">
    <text evidence="11">The sequence shown here is derived from an EMBL/GenBank/DDBJ whole genome shotgun (WGS) entry which is preliminary data.</text>
</comment>
<dbReference type="InterPro" id="IPR023000">
    <property type="entry name" value="Shikimate_kinase_CS"/>
</dbReference>
<evidence type="ECO:0000256" key="10">
    <source>
        <dbReference type="ARBA" id="ARBA00048567"/>
    </source>
</evidence>
<dbReference type="EMBL" id="SOIJ01000035">
    <property type="protein sequence ID" value="TET94113.1"/>
    <property type="molecule type" value="Genomic_DNA"/>
</dbReference>
<dbReference type="Gene3D" id="3.40.50.300">
    <property type="entry name" value="P-loop containing nucleotide triphosphate hydrolases"/>
    <property type="match status" value="1"/>
</dbReference>
<dbReference type="InterPro" id="IPR031322">
    <property type="entry name" value="Shikimate/glucono_kinase"/>
</dbReference>
<dbReference type="CDD" id="cd00464">
    <property type="entry name" value="SK"/>
    <property type="match status" value="1"/>
</dbReference>
<dbReference type="GO" id="GO:0005524">
    <property type="term" value="F:ATP binding"/>
    <property type="evidence" value="ECO:0007669"/>
    <property type="project" value="UniProtKB-KW"/>
</dbReference>
<dbReference type="PANTHER" id="PTHR21087">
    <property type="entry name" value="SHIKIMATE KINASE"/>
    <property type="match status" value="1"/>
</dbReference>
<evidence type="ECO:0000313" key="11">
    <source>
        <dbReference type="EMBL" id="TET94113.1"/>
    </source>
</evidence>
<dbReference type="InterPro" id="IPR000623">
    <property type="entry name" value="Shikimate_kinase/TSH1"/>
</dbReference>
<sequence>MNIILTGFMGTGKTLVGKELAKGLKMSYLDTDELIEKREKAKICRIFQEKGEDYFRRLETKIIKEVSSLDRCVISTGGGAILKKENLAALKRKGVIICLSANPKVILERTRKSQNRPLLKSKDPKSAVEDLLSQRRSFYEKADFEVDTSELTTSEVV</sequence>
<gene>
    <name evidence="11" type="ORF">E3J33_00700</name>
</gene>
<keyword evidence="4" id="KW-0028">Amino-acid biosynthesis</keyword>
<evidence type="ECO:0000256" key="9">
    <source>
        <dbReference type="ARBA" id="ARBA00023141"/>
    </source>
</evidence>
<dbReference type="Proteomes" id="UP000316925">
    <property type="component" value="Unassembled WGS sequence"/>
</dbReference>
<evidence type="ECO:0000256" key="3">
    <source>
        <dbReference type="ARBA" id="ARBA00012154"/>
    </source>
</evidence>
<name>A0A523YRI1_UNCAE</name>
<accession>A0A523YRI1</accession>
<evidence type="ECO:0000256" key="5">
    <source>
        <dbReference type="ARBA" id="ARBA00022679"/>
    </source>
</evidence>
<protein>
    <recommendedName>
        <fullName evidence="3">shikimate kinase</fullName>
        <ecNumber evidence="3">2.7.1.71</ecNumber>
    </recommendedName>
</protein>
<evidence type="ECO:0000256" key="2">
    <source>
        <dbReference type="ARBA" id="ARBA00006997"/>
    </source>
</evidence>
<dbReference type="PROSITE" id="PS01128">
    <property type="entry name" value="SHIKIMATE_KINASE"/>
    <property type="match status" value="1"/>
</dbReference>
<dbReference type="UniPathway" id="UPA00053">
    <property type="reaction ID" value="UER00088"/>
</dbReference>
<organism evidence="11 12">
    <name type="scientific">Aerophobetes bacterium</name>
    <dbReference type="NCBI Taxonomy" id="2030807"/>
    <lineage>
        <taxon>Bacteria</taxon>
        <taxon>Candidatus Aerophobota</taxon>
    </lineage>
</organism>
<evidence type="ECO:0000256" key="6">
    <source>
        <dbReference type="ARBA" id="ARBA00022741"/>
    </source>
</evidence>
<keyword evidence="9" id="KW-0057">Aromatic amino acid biosynthesis</keyword>
<keyword evidence="7 11" id="KW-0418">Kinase</keyword>
<evidence type="ECO:0000256" key="1">
    <source>
        <dbReference type="ARBA" id="ARBA00004842"/>
    </source>
</evidence>
<dbReference type="GO" id="GO:0009423">
    <property type="term" value="P:chorismate biosynthetic process"/>
    <property type="evidence" value="ECO:0007669"/>
    <property type="project" value="UniProtKB-UniPathway"/>
</dbReference>
<dbReference type="GO" id="GO:0005829">
    <property type="term" value="C:cytosol"/>
    <property type="evidence" value="ECO:0007669"/>
    <property type="project" value="TreeGrafter"/>
</dbReference>
<keyword evidence="8" id="KW-0067">ATP-binding</keyword>
<dbReference type="PANTHER" id="PTHR21087:SF16">
    <property type="entry name" value="SHIKIMATE KINASE 1, CHLOROPLASTIC"/>
    <property type="match status" value="1"/>
</dbReference>
<dbReference type="GO" id="GO:0008652">
    <property type="term" value="P:amino acid biosynthetic process"/>
    <property type="evidence" value="ECO:0007669"/>
    <property type="project" value="UniProtKB-KW"/>
</dbReference>
<dbReference type="InterPro" id="IPR027417">
    <property type="entry name" value="P-loop_NTPase"/>
</dbReference>
<dbReference type="AlphaFoldDB" id="A0A523YRI1"/>
<dbReference type="EC" id="2.7.1.71" evidence="3"/>